<dbReference type="EMBL" id="AP008957">
    <property type="protein sequence ID" value="BAH33001.1"/>
    <property type="molecule type" value="Genomic_DNA"/>
</dbReference>
<dbReference type="HOGENOM" id="CLU_3029430_0_0_11"/>
<protein>
    <submittedName>
        <fullName evidence="1">Uncharacterized protein</fullName>
    </submittedName>
</protein>
<reference evidence="1 2" key="2">
    <citation type="journal article" date="2006" name="Environ. Microbiol.">
        <title>Sequence analysis of three plasmids harboured in Rhodococcus erythropolis strain PR4.</title>
        <authorList>
            <person name="Sekine M."/>
            <person name="Tanikawa S."/>
            <person name="Omata S."/>
            <person name="Saito M."/>
            <person name="Fujisawa T."/>
            <person name="Tsukatani N."/>
            <person name="Tajima T."/>
            <person name="Sekigawa T."/>
            <person name="Kosugi H."/>
            <person name="Matsuo Y."/>
            <person name="Nishiko R."/>
            <person name="Imamura K."/>
            <person name="Ito M."/>
            <person name="Narita H."/>
            <person name="Tago S."/>
            <person name="Fujita N."/>
            <person name="Harayama S."/>
        </authorList>
    </citation>
    <scope>NUCLEOTIDE SEQUENCE [LARGE SCALE GENOMIC DNA]</scope>
    <source>
        <strain evidence="2">PR4 / NBRC 100887</strain>
    </source>
</reference>
<reference evidence="2" key="1">
    <citation type="submission" date="2005-03" db="EMBL/GenBank/DDBJ databases">
        <title>Comparison of the complete genome sequences of Rhodococcus erythropolis PR4 and Rhodococcus opacus B4.</title>
        <authorList>
            <person name="Takarada H."/>
            <person name="Sekine M."/>
            <person name="Hosoyama A."/>
            <person name="Yamada R."/>
            <person name="Fujisawa T."/>
            <person name="Omata S."/>
            <person name="Shimizu A."/>
            <person name="Tsukatani N."/>
            <person name="Tanikawa S."/>
            <person name="Fujita N."/>
            <person name="Harayama S."/>
        </authorList>
    </citation>
    <scope>NUCLEOTIDE SEQUENCE [LARGE SCALE GENOMIC DNA]</scope>
    <source>
        <strain evidence="2">PR4 / NBRC 100887</strain>
    </source>
</reference>
<dbReference type="Proteomes" id="UP000002204">
    <property type="component" value="Chromosome"/>
</dbReference>
<evidence type="ECO:0000313" key="2">
    <source>
        <dbReference type="Proteomes" id="UP000002204"/>
    </source>
</evidence>
<proteinExistence type="predicted"/>
<evidence type="ECO:0000313" key="1">
    <source>
        <dbReference type="EMBL" id="BAH33001.1"/>
    </source>
</evidence>
<dbReference type="RefSeq" id="WP_020907194.1">
    <property type="nucleotide sequence ID" value="NC_012490.1"/>
</dbReference>
<gene>
    <name evidence="1" type="ordered locus">RER_22930</name>
</gene>
<dbReference type="KEGG" id="rer:RER_22930"/>
<dbReference type="AlphaFoldDB" id="C0ZXB6"/>
<organism evidence="1 2">
    <name type="scientific">Rhodococcus erythropolis (strain PR4 / NBRC 100887)</name>
    <dbReference type="NCBI Taxonomy" id="234621"/>
    <lineage>
        <taxon>Bacteria</taxon>
        <taxon>Bacillati</taxon>
        <taxon>Actinomycetota</taxon>
        <taxon>Actinomycetes</taxon>
        <taxon>Mycobacteriales</taxon>
        <taxon>Nocardiaceae</taxon>
        <taxon>Rhodococcus</taxon>
        <taxon>Rhodococcus erythropolis group</taxon>
    </lineage>
</organism>
<sequence>MSEIPTLREMALILDDQAIESALKGEHKEALDAVTLAMALESRHRQTLDVGWPKS</sequence>
<name>C0ZXB6_RHOE4</name>
<accession>C0ZXB6</accession>